<comment type="caution">
    <text evidence="1">The sequence shown here is derived from an EMBL/GenBank/DDBJ whole genome shotgun (WGS) entry which is preliminary data.</text>
</comment>
<dbReference type="NCBIfam" id="TIGR01683">
    <property type="entry name" value="thiS"/>
    <property type="match status" value="1"/>
</dbReference>
<dbReference type="Proteomes" id="UP000824202">
    <property type="component" value="Unassembled WGS sequence"/>
</dbReference>
<name>A0A9D1UZ15_9BACT</name>
<protein>
    <submittedName>
        <fullName evidence="1">Sulfur carrier protein ThiS</fullName>
    </submittedName>
</protein>
<dbReference type="InterPro" id="IPR003749">
    <property type="entry name" value="ThiS/MoaD-like"/>
</dbReference>
<evidence type="ECO:0000313" key="2">
    <source>
        <dbReference type="Proteomes" id="UP000824202"/>
    </source>
</evidence>
<proteinExistence type="predicted"/>
<dbReference type="PANTHER" id="PTHR34472">
    <property type="entry name" value="SULFUR CARRIER PROTEIN THIS"/>
    <property type="match status" value="1"/>
</dbReference>
<gene>
    <name evidence="1" type="primary">thiS</name>
    <name evidence="1" type="ORF">H9863_03290</name>
</gene>
<sequence>MEIFVNDAPVSCEEGATVSEVLAQEGITPVNIAVAVNESVVPKSQWEATKLTAGARLLVIKAVQGG</sequence>
<reference evidence="1" key="2">
    <citation type="submission" date="2021-04" db="EMBL/GenBank/DDBJ databases">
        <authorList>
            <person name="Gilroy R."/>
        </authorList>
    </citation>
    <scope>NUCLEOTIDE SEQUENCE</scope>
    <source>
        <strain evidence="1">23274</strain>
    </source>
</reference>
<dbReference type="SUPFAM" id="SSF54285">
    <property type="entry name" value="MoaD/ThiS"/>
    <property type="match status" value="1"/>
</dbReference>
<reference evidence="1" key="1">
    <citation type="journal article" date="2021" name="PeerJ">
        <title>Extensive microbial diversity within the chicken gut microbiome revealed by metagenomics and culture.</title>
        <authorList>
            <person name="Gilroy R."/>
            <person name="Ravi A."/>
            <person name="Getino M."/>
            <person name="Pursley I."/>
            <person name="Horton D.L."/>
            <person name="Alikhan N.F."/>
            <person name="Baker D."/>
            <person name="Gharbi K."/>
            <person name="Hall N."/>
            <person name="Watson M."/>
            <person name="Adriaenssens E.M."/>
            <person name="Foster-Nyarko E."/>
            <person name="Jarju S."/>
            <person name="Secka A."/>
            <person name="Antonio M."/>
            <person name="Oren A."/>
            <person name="Chaudhuri R.R."/>
            <person name="La Ragione R."/>
            <person name="Hildebrand F."/>
            <person name="Pallen M.J."/>
        </authorList>
    </citation>
    <scope>NUCLEOTIDE SEQUENCE</scope>
    <source>
        <strain evidence="1">23274</strain>
    </source>
</reference>
<accession>A0A9D1UZ15</accession>
<dbReference type="InterPro" id="IPR010035">
    <property type="entry name" value="Thi_S"/>
</dbReference>
<dbReference type="AlphaFoldDB" id="A0A9D1UZ15"/>
<dbReference type="CDD" id="cd00565">
    <property type="entry name" value="Ubl_ThiS"/>
    <property type="match status" value="1"/>
</dbReference>
<dbReference type="Pfam" id="PF02597">
    <property type="entry name" value="ThiS"/>
    <property type="match status" value="1"/>
</dbReference>
<dbReference type="Gene3D" id="3.10.20.30">
    <property type="match status" value="1"/>
</dbReference>
<evidence type="ECO:0000313" key="1">
    <source>
        <dbReference type="EMBL" id="HIX03125.1"/>
    </source>
</evidence>
<dbReference type="InterPro" id="IPR016155">
    <property type="entry name" value="Mopterin_synth/thiamin_S_b"/>
</dbReference>
<dbReference type="InterPro" id="IPR012675">
    <property type="entry name" value="Beta-grasp_dom_sf"/>
</dbReference>
<dbReference type="EMBL" id="DXFT01000065">
    <property type="protein sequence ID" value="HIX03125.1"/>
    <property type="molecule type" value="Genomic_DNA"/>
</dbReference>
<organism evidence="1 2">
    <name type="scientific">Candidatus Odoribacter faecigallinarum</name>
    <dbReference type="NCBI Taxonomy" id="2838706"/>
    <lineage>
        <taxon>Bacteria</taxon>
        <taxon>Pseudomonadati</taxon>
        <taxon>Bacteroidota</taxon>
        <taxon>Bacteroidia</taxon>
        <taxon>Bacteroidales</taxon>
        <taxon>Odoribacteraceae</taxon>
        <taxon>Odoribacter</taxon>
    </lineage>
</organism>
<dbReference type="PANTHER" id="PTHR34472:SF1">
    <property type="entry name" value="SULFUR CARRIER PROTEIN THIS"/>
    <property type="match status" value="1"/>
</dbReference>